<proteinExistence type="predicted"/>
<accession>A0ACC1LFM1</accession>
<evidence type="ECO:0000313" key="2">
    <source>
        <dbReference type="Proteomes" id="UP001140096"/>
    </source>
</evidence>
<protein>
    <submittedName>
        <fullName evidence="1">Uncharacterized protein</fullName>
    </submittedName>
</protein>
<dbReference type="Proteomes" id="UP001140096">
    <property type="component" value="Unassembled WGS sequence"/>
</dbReference>
<name>A0ACC1LFM1_9FUNG</name>
<keyword evidence="2" id="KW-1185">Reference proteome</keyword>
<feature type="non-terminal residue" evidence="1">
    <location>
        <position position="1"/>
    </location>
</feature>
<dbReference type="EMBL" id="JANBUP010001194">
    <property type="protein sequence ID" value="KAJ2807508.1"/>
    <property type="molecule type" value="Genomic_DNA"/>
</dbReference>
<sequence length="769" mass="86532">AEDERIKLEDLANQQWMKNSRILSRSLGKTLNRERRWRRAEPVSRLYLPPVPMDGSDSDIMDEWQGAIKSVKMKGGLVAVLYEKGASIRIWKLDAEYDEIRDMTEQYIQDNMELLKAQTKYGGPPLPPYEPEQVNALLRCTRSSGGPRELQLRVVKMRVAPILFDYFSMTNTLVTAAANGDVDVYDMVSGQHRCTFKVTGDLQIGSIHVWMDYVVAGHGPLITLWNHKTGELLENALQTSHRAKINGVFILDNDQHLMSVDESGIVVVTNRAAKRPEVETLLDVPLYPMIMVGQMGAPYSMRLLHMSHLCVWGKYSLGHYELYEPGLRNLPPLNSLRINANGGIEGEEEDVPVAVPVSADMTKEERKRSESMQTLAQLETTHQDLEKMYSEIAGDRNNEHPEGERLARRRMNRVPAEEQYHIINIDPPVDPNPDGMVLSVDFRHAIYLHRNFVTVNEVDKKAEGDPDSAEDEFGLGACSMGFYPIDRQPSTFGPAAAPPPQDASATKERSTGLTLRQIIAESDAKKPTKKKPAECESMEVDASGSANPWRESSPDEYGYETVSDDEDDDLPVDANEEDENASDMEVTMRNLRMRTWPAEVKRLVSETETSNLRLTESALIRFTLGLTIEKDEPAFGAIPMHVESLWYARKFLAEYVPELLTEIDSSELDINVMLNTVPYYAQRLHESRFGAAVPNIDHRGQVATAAQLLRDMERVYRAAKVPAARMPWSPSQEFVSKAVCFLQHRSSAMDDGRVAVGCENGYVVVLSFD</sequence>
<comment type="caution">
    <text evidence="1">The sequence shown here is derived from an EMBL/GenBank/DDBJ whole genome shotgun (WGS) entry which is preliminary data.</text>
</comment>
<organism evidence="1 2">
    <name type="scientific">Coemansia furcata</name>
    <dbReference type="NCBI Taxonomy" id="417177"/>
    <lineage>
        <taxon>Eukaryota</taxon>
        <taxon>Fungi</taxon>
        <taxon>Fungi incertae sedis</taxon>
        <taxon>Zoopagomycota</taxon>
        <taxon>Kickxellomycotina</taxon>
        <taxon>Kickxellomycetes</taxon>
        <taxon>Kickxellales</taxon>
        <taxon>Kickxellaceae</taxon>
        <taxon>Coemansia</taxon>
    </lineage>
</organism>
<gene>
    <name evidence="1" type="ORF">H4S07_003579</name>
</gene>
<evidence type="ECO:0000313" key="1">
    <source>
        <dbReference type="EMBL" id="KAJ2807508.1"/>
    </source>
</evidence>
<reference evidence="1" key="1">
    <citation type="submission" date="2022-07" db="EMBL/GenBank/DDBJ databases">
        <title>Phylogenomic reconstructions and comparative analyses of Kickxellomycotina fungi.</title>
        <authorList>
            <person name="Reynolds N.K."/>
            <person name="Stajich J.E."/>
            <person name="Barry K."/>
            <person name="Grigoriev I.V."/>
            <person name="Crous P."/>
            <person name="Smith M.E."/>
        </authorList>
    </citation>
    <scope>NUCLEOTIDE SEQUENCE</scope>
    <source>
        <strain evidence="1">CBS 102833</strain>
    </source>
</reference>